<dbReference type="EMBL" id="LAZR01007972">
    <property type="protein sequence ID" value="KKM81745.1"/>
    <property type="molecule type" value="Genomic_DNA"/>
</dbReference>
<sequence>MKNEVIAKITYEVDRAIRARMGQNVLPWDKHEAGLKTEWRAKIGALKGSDSITPQMRHESWVQDMIKAGWVQGDKVDHDKKTHLSICAYKDLSEQVHLLDEVFVAIVDTCVEINRNE</sequence>
<comment type="caution">
    <text evidence="2">The sequence shown here is derived from an EMBL/GenBank/DDBJ whole genome shotgun (WGS) entry which is preliminary data.</text>
</comment>
<accession>A0A0F9MYT7</accession>
<proteinExistence type="predicted"/>
<evidence type="ECO:0000313" key="2">
    <source>
        <dbReference type="EMBL" id="KKM81745.1"/>
    </source>
</evidence>
<dbReference type="AlphaFoldDB" id="A0A0F9MYT7"/>
<protein>
    <recommendedName>
        <fullName evidence="1">Ryanodine receptor Ryr domain-containing protein</fullName>
    </recommendedName>
</protein>
<gene>
    <name evidence="2" type="ORF">LCGC14_1326720</name>
</gene>
<organism evidence="2">
    <name type="scientific">marine sediment metagenome</name>
    <dbReference type="NCBI Taxonomy" id="412755"/>
    <lineage>
        <taxon>unclassified sequences</taxon>
        <taxon>metagenomes</taxon>
        <taxon>ecological metagenomes</taxon>
    </lineage>
</organism>
<feature type="domain" description="Ryanodine receptor Ryr" evidence="1">
    <location>
        <begin position="57"/>
        <end position="97"/>
    </location>
</feature>
<evidence type="ECO:0000259" key="1">
    <source>
        <dbReference type="Pfam" id="PF02026"/>
    </source>
</evidence>
<dbReference type="InterPro" id="IPR003032">
    <property type="entry name" value="Ryanodine_rcpt"/>
</dbReference>
<dbReference type="Pfam" id="PF02026">
    <property type="entry name" value="RyR"/>
    <property type="match status" value="1"/>
</dbReference>
<dbReference type="Gene3D" id="1.10.490.160">
    <property type="match status" value="1"/>
</dbReference>
<name>A0A0F9MYT7_9ZZZZ</name>
<reference evidence="2" key="1">
    <citation type="journal article" date="2015" name="Nature">
        <title>Complex archaea that bridge the gap between prokaryotes and eukaryotes.</title>
        <authorList>
            <person name="Spang A."/>
            <person name="Saw J.H."/>
            <person name="Jorgensen S.L."/>
            <person name="Zaremba-Niedzwiedzka K."/>
            <person name="Martijn J."/>
            <person name="Lind A.E."/>
            <person name="van Eijk R."/>
            <person name="Schleper C."/>
            <person name="Guy L."/>
            <person name="Ettema T.J."/>
        </authorList>
    </citation>
    <scope>NUCLEOTIDE SEQUENCE</scope>
</reference>